<name>B4JDK1_DROGR</name>
<keyword evidence="3" id="KW-1185">Reference proteome</keyword>
<dbReference type="EMBL" id="CH916368">
    <property type="protein sequence ID" value="EDW03371.1"/>
    <property type="molecule type" value="Genomic_DNA"/>
</dbReference>
<dbReference type="OrthoDB" id="61870at2759"/>
<reference evidence="2 3" key="1">
    <citation type="journal article" date="2007" name="Nature">
        <title>Evolution of genes and genomes on the Drosophila phylogeny.</title>
        <authorList>
            <consortium name="Drosophila 12 Genomes Consortium"/>
            <person name="Clark A.G."/>
            <person name="Eisen M.B."/>
            <person name="Smith D.R."/>
            <person name="Bergman C.M."/>
            <person name="Oliver B."/>
            <person name="Markow T.A."/>
            <person name="Kaufman T.C."/>
            <person name="Kellis M."/>
            <person name="Gelbart W."/>
            <person name="Iyer V.N."/>
            <person name="Pollard D.A."/>
            <person name="Sackton T.B."/>
            <person name="Larracuente A.M."/>
            <person name="Singh N.D."/>
            <person name="Abad J.P."/>
            <person name="Abt D.N."/>
            <person name="Adryan B."/>
            <person name="Aguade M."/>
            <person name="Akashi H."/>
            <person name="Anderson W.W."/>
            <person name="Aquadro C.F."/>
            <person name="Ardell D.H."/>
            <person name="Arguello R."/>
            <person name="Artieri C.G."/>
            <person name="Barbash D.A."/>
            <person name="Barker D."/>
            <person name="Barsanti P."/>
            <person name="Batterham P."/>
            <person name="Batzoglou S."/>
            <person name="Begun D."/>
            <person name="Bhutkar A."/>
            <person name="Blanco E."/>
            <person name="Bosak S.A."/>
            <person name="Bradley R.K."/>
            <person name="Brand A.D."/>
            <person name="Brent M.R."/>
            <person name="Brooks A.N."/>
            <person name="Brown R.H."/>
            <person name="Butlin R.K."/>
            <person name="Caggese C."/>
            <person name="Calvi B.R."/>
            <person name="Bernardo de Carvalho A."/>
            <person name="Caspi A."/>
            <person name="Castrezana S."/>
            <person name="Celniker S.E."/>
            <person name="Chang J.L."/>
            <person name="Chapple C."/>
            <person name="Chatterji S."/>
            <person name="Chinwalla A."/>
            <person name="Civetta A."/>
            <person name="Clifton S.W."/>
            <person name="Comeron J.M."/>
            <person name="Costello J.C."/>
            <person name="Coyne J.A."/>
            <person name="Daub J."/>
            <person name="David R.G."/>
            <person name="Delcher A.L."/>
            <person name="Delehaunty K."/>
            <person name="Do C.B."/>
            <person name="Ebling H."/>
            <person name="Edwards K."/>
            <person name="Eickbush T."/>
            <person name="Evans J.D."/>
            <person name="Filipski A."/>
            <person name="Findeiss S."/>
            <person name="Freyhult E."/>
            <person name="Fulton L."/>
            <person name="Fulton R."/>
            <person name="Garcia A.C."/>
            <person name="Gardiner A."/>
            <person name="Garfield D.A."/>
            <person name="Garvin B.E."/>
            <person name="Gibson G."/>
            <person name="Gilbert D."/>
            <person name="Gnerre S."/>
            <person name="Godfrey J."/>
            <person name="Good R."/>
            <person name="Gotea V."/>
            <person name="Gravely B."/>
            <person name="Greenberg A.J."/>
            <person name="Griffiths-Jones S."/>
            <person name="Gross S."/>
            <person name="Guigo R."/>
            <person name="Gustafson E.A."/>
            <person name="Haerty W."/>
            <person name="Hahn M.W."/>
            <person name="Halligan D.L."/>
            <person name="Halpern A.L."/>
            <person name="Halter G.M."/>
            <person name="Han M.V."/>
            <person name="Heger A."/>
            <person name="Hillier L."/>
            <person name="Hinrichs A.S."/>
            <person name="Holmes I."/>
            <person name="Hoskins R.A."/>
            <person name="Hubisz M.J."/>
            <person name="Hultmark D."/>
            <person name="Huntley M.A."/>
            <person name="Jaffe D.B."/>
            <person name="Jagadeeshan S."/>
            <person name="Jeck W.R."/>
            <person name="Johnson J."/>
            <person name="Jones C.D."/>
            <person name="Jordan W.C."/>
            <person name="Karpen G.H."/>
            <person name="Kataoka E."/>
            <person name="Keightley P.D."/>
            <person name="Kheradpour P."/>
            <person name="Kirkness E.F."/>
            <person name="Koerich L.B."/>
            <person name="Kristiansen K."/>
            <person name="Kudrna D."/>
            <person name="Kulathinal R.J."/>
            <person name="Kumar S."/>
            <person name="Kwok R."/>
            <person name="Lander E."/>
            <person name="Langley C.H."/>
            <person name="Lapoint R."/>
            <person name="Lazzaro B.P."/>
            <person name="Lee S.J."/>
            <person name="Levesque L."/>
            <person name="Li R."/>
            <person name="Lin C.F."/>
            <person name="Lin M.F."/>
            <person name="Lindblad-Toh K."/>
            <person name="Llopart A."/>
            <person name="Long M."/>
            <person name="Low L."/>
            <person name="Lozovsky E."/>
            <person name="Lu J."/>
            <person name="Luo M."/>
            <person name="Machado C.A."/>
            <person name="Makalowski W."/>
            <person name="Marzo M."/>
            <person name="Matsuda M."/>
            <person name="Matzkin L."/>
            <person name="McAllister B."/>
            <person name="McBride C.S."/>
            <person name="McKernan B."/>
            <person name="McKernan K."/>
            <person name="Mendez-Lago M."/>
            <person name="Minx P."/>
            <person name="Mollenhauer M.U."/>
            <person name="Montooth K."/>
            <person name="Mount S.M."/>
            <person name="Mu X."/>
            <person name="Myers E."/>
            <person name="Negre B."/>
            <person name="Newfeld S."/>
            <person name="Nielsen R."/>
            <person name="Noor M.A."/>
            <person name="O'Grady P."/>
            <person name="Pachter L."/>
            <person name="Papaceit M."/>
            <person name="Parisi M.J."/>
            <person name="Parisi M."/>
            <person name="Parts L."/>
            <person name="Pedersen J.S."/>
            <person name="Pesole G."/>
            <person name="Phillippy A.M."/>
            <person name="Ponting C.P."/>
            <person name="Pop M."/>
            <person name="Porcelli D."/>
            <person name="Powell J.R."/>
            <person name="Prohaska S."/>
            <person name="Pruitt K."/>
            <person name="Puig M."/>
            <person name="Quesneville H."/>
            <person name="Ram K.R."/>
            <person name="Rand D."/>
            <person name="Rasmussen M.D."/>
            <person name="Reed L.K."/>
            <person name="Reenan R."/>
            <person name="Reily A."/>
            <person name="Remington K.A."/>
            <person name="Rieger T.T."/>
            <person name="Ritchie M.G."/>
            <person name="Robin C."/>
            <person name="Rogers Y.H."/>
            <person name="Rohde C."/>
            <person name="Rozas J."/>
            <person name="Rubenfield M.J."/>
            <person name="Ruiz A."/>
            <person name="Russo S."/>
            <person name="Salzberg S.L."/>
            <person name="Sanchez-Gracia A."/>
            <person name="Saranga D.J."/>
            <person name="Sato H."/>
            <person name="Schaeffer S.W."/>
            <person name="Schatz M.C."/>
            <person name="Schlenke T."/>
            <person name="Schwartz R."/>
            <person name="Segarra C."/>
            <person name="Singh R.S."/>
            <person name="Sirot L."/>
            <person name="Sirota M."/>
            <person name="Sisneros N.B."/>
            <person name="Smith C.D."/>
            <person name="Smith T.F."/>
            <person name="Spieth J."/>
            <person name="Stage D.E."/>
            <person name="Stark A."/>
            <person name="Stephan W."/>
            <person name="Strausberg R.L."/>
            <person name="Strempel S."/>
            <person name="Sturgill D."/>
            <person name="Sutton G."/>
            <person name="Sutton G.G."/>
            <person name="Tao W."/>
            <person name="Teichmann S."/>
            <person name="Tobari Y.N."/>
            <person name="Tomimura Y."/>
            <person name="Tsolas J.M."/>
            <person name="Valente V.L."/>
            <person name="Venter E."/>
            <person name="Venter J.C."/>
            <person name="Vicario S."/>
            <person name="Vieira F.G."/>
            <person name="Vilella A.J."/>
            <person name="Villasante A."/>
            <person name="Walenz B."/>
            <person name="Wang J."/>
            <person name="Wasserman M."/>
            <person name="Watts T."/>
            <person name="Wilson D."/>
            <person name="Wilson R.K."/>
            <person name="Wing R.A."/>
            <person name="Wolfner M.F."/>
            <person name="Wong A."/>
            <person name="Wong G.K."/>
            <person name="Wu C.I."/>
            <person name="Wu G."/>
            <person name="Yamamoto D."/>
            <person name="Yang H.P."/>
            <person name="Yang S.P."/>
            <person name="Yorke J.A."/>
            <person name="Yoshida K."/>
            <person name="Zdobnov E."/>
            <person name="Zhang P."/>
            <person name="Zhang Y."/>
            <person name="Zimin A.V."/>
            <person name="Baldwin J."/>
            <person name="Abdouelleil A."/>
            <person name="Abdulkadir J."/>
            <person name="Abebe A."/>
            <person name="Abera B."/>
            <person name="Abreu J."/>
            <person name="Acer S.C."/>
            <person name="Aftuck L."/>
            <person name="Alexander A."/>
            <person name="An P."/>
            <person name="Anderson E."/>
            <person name="Anderson S."/>
            <person name="Arachi H."/>
            <person name="Azer M."/>
            <person name="Bachantsang P."/>
            <person name="Barry A."/>
            <person name="Bayul T."/>
            <person name="Berlin A."/>
            <person name="Bessette D."/>
            <person name="Bloom T."/>
            <person name="Blye J."/>
            <person name="Boguslavskiy L."/>
            <person name="Bonnet C."/>
            <person name="Boukhgalter B."/>
            <person name="Bourzgui I."/>
            <person name="Brown A."/>
            <person name="Cahill P."/>
            <person name="Channer S."/>
            <person name="Cheshatsang Y."/>
            <person name="Chuda L."/>
            <person name="Citroen M."/>
            <person name="Collymore A."/>
            <person name="Cooke P."/>
            <person name="Costello M."/>
            <person name="D'Aco K."/>
            <person name="Daza R."/>
            <person name="De Haan G."/>
            <person name="DeGray S."/>
            <person name="DeMaso C."/>
            <person name="Dhargay N."/>
            <person name="Dooley K."/>
            <person name="Dooley E."/>
            <person name="Doricent M."/>
            <person name="Dorje P."/>
            <person name="Dorjee K."/>
            <person name="Dupes A."/>
            <person name="Elong R."/>
            <person name="Falk J."/>
            <person name="Farina A."/>
            <person name="Faro S."/>
            <person name="Ferguson D."/>
            <person name="Fisher S."/>
            <person name="Foley C.D."/>
            <person name="Franke A."/>
            <person name="Friedrich D."/>
            <person name="Gadbois L."/>
            <person name="Gearin G."/>
            <person name="Gearin C.R."/>
            <person name="Giannoukos G."/>
            <person name="Goode T."/>
            <person name="Graham J."/>
            <person name="Grandbois E."/>
            <person name="Grewal S."/>
            <person name="Gyaltsen K."/>
            <person name="Hafez N."/>
            <person name="Hagos B."/>
            <person name="Hall J."/>
            <person name="Henson C."/>
            <person name="Hollinger A."/>
            <person name="Honan T."/>
            <person name="Huard M.D."/>
            <person name="Hughes L."/>
            <person name="Hurhula B."/>
            <person name="Husby M.E."/>
            <person name="Kamat A."/>
            <person name="Kanga B."/>
            <person name="Kashin S."/>
            <person name="Khazanovich D."/>
            <person name="Kisner P."/>
            <person name="Lance K."/>
            <person name="Lara M."/>
            <person name="Lee W."/>
            <person name="Lennon N."/>
            <person name="Letendre F."/>
            <person name="LeVine R."/>
            <person name="Lipovsky A."/>
            <person name="Liu X."/>
            <person name="Liu J."/>
            <person name="Liu S."/>
            <person name="Lokyitsang T."/>
            <person name="Lokyitsang Y."/>
            <person name="Lubonja R."/>
            <person name="Lui A."/>
            <person name="MacDonald P."/>
            <person name="Magnisalis V."/>
            <person name="Maru K."/>
            <person name="Matthews C."/>
            <person name="McCusker W."/>
            <person name="McDonough S."/>
            <person name="Mehta T."/>
            <person name="Meldrim J."/>
            <person name="Meneus L."/>
            <person name="Mihai O."/>
            <person name="Mihalev A."/>
            <person name="Mihova T."/>
            <person name="Mittelman R."/>
            <person name="Mlenga V."/>
            <person name="Montmayeur A."/>
            <person name="Mulrain L."/>
            <person name="Navidi A."/>
            <person name="Naylor J."/>
            <person name="Negash T."/>
            <person name="Nguyen T."/>
            <person name="Nguyen N."/>
            <person name="Nicol R."/>
            <person name="Norbu C."/>
            <person name="Norbu N."/>
            <person name="Novod N."/>
            <person name="O'Neill B."/>
            <person name="Osman S."/>
            <person name="Markiewicz E."/>
            <person name="Oyono O.L."/>
            <person name="Patti C."/>
            <person name="Phunkhang P."/>
            <person name="Pierre F."/>
            <person name="Priest M."/>
            <person name="Raghuraman S."/>
            <person name="Rege F."/>
            <person name="Reyes R."/>
            <person name="Rise C."/>
            <person name="Rogov P."/>
            <person name="Ross K."/>
            <person name="Ryan E."/>
            <person name="Settipalli S."/>
            <person name="Shea T."/>
            <person name="Sherpa N."/>
            <person name="Shi L."/>
            <person name="Shih D."/>
            <person name="Sparrow T."/>
            <person name="Spaulding J."/>
            <person name="Stalker J."/>
            <person name="Stange-Thomann N."/>
            <person name="Stavropoulos S."/>
            <person name="Stone C."/>
            <person name="Strader C."/>
            <person name="Tesfaye S."/>
            <person name="Thomson T."/>
            <person name="Thoulutsang Y."/>
            <person name="Thoulutsang D."/>
            <person name="Topham K."/>
            <person name="Topping I."/>
            <person name="Tsamla T."/>
            <person name="Vassiliev H."/>
            <person name="Vo A."/>
            <person name="Wangchuk T."/>
            <person name="Wangdi T."/>
            <person name="Weiand M."/>
            <person name="Wilkinson J."/>
            <person name="Wilson A."/>
            <person name="Yadav S."/>
            <person name="Young G."/>
            <person name="Yu Q."/>
            <person name="Zembek L."/>
            <person name="Zhong D."/>
            <person name="Zimmer A."/>
            <person name="Zwirko Z."/>
            <person name="Jaffe D.B."/>
            <person name="Alvarez P."/>
            <person name="Brockman W."/>
            <person name="Butler J."/>
            <person name="Chin C."/>
            <person name="Gnerre S."/>
            <person name="Grabherr M."/>
            <person name="Kleber M."/>
            <person name="Mauceli E."/>
            <person name="MacCallum I."/>
        </authorList>
    </citation>
    <scope>NUCLEOTIDE SEQUENCE [LARGE SCALE GENOMIC DNA]</scope>
    <source>
        <strain evidence="3">Tucson 15287-2541.00</strain>
    </source>
</reference>
<evidence type="ECO:0000313" key="2">
    <source>
        <dbReference type="EMBL" id="EDW03371.1"/>
    </source>
</evidence>
<dbReference type="InterPro" id="IPR016181">
    <property type="entry name" value="Acyl_CoA_acyltransferase"/>
</dbReference>
<dbReference type="InterPro" id="IPR013653">
    <property type="entry name" value="GCN5-like_dom"/>
</dbReference>
<sequence length="288" mass="32775">MAPELQAVGLEELQGFQQLYTQQWPKYCAEFYCLDNFIGFLKFDPHIRNVKAYTLSDDQRAKDAALFVIVDRYQLFMGCLGDSMELLKQALNLVDWSNGLKCSSVPARYITTLQNVVQERNLKVAFNDVTNLYYMPQKEASALQIEVADGFQLANLSEKDADLINDEWPNHHVGSLYYIQRQIRLCANVGLYRTNSQELVAWCIRLQGGFLGALQVKSSHKRRGFGSLVTKAMSKRIAALGQDVMALVNPENKPSYAMFDALGFKVIDQCYWLRTEPVTGEFIWPDGQ</sequence>
<dbReference type="Pfam" id="PF08445">
    <property type="entry name" value="FR47"/>
    <property type="match status" value="1"/>
</dbReference>
<dbReference type="OMA" id="QNWPKYC"/>
<dbReference type="GO" id="GO:0016747">
    <property type="term" value="F:acyltransferase activity, transferring groups other than amino-acyl groups"/>
    <property type="evidence" value="ECO:0007669"/>
    <property type="project" value="InterPro"/>
</dbReference>
<feature type="domain" description="GCN5-related N-acetyltransferase Rv2170-like" evidence="1">
    <location>
        <begin position="188"/>
        <end position="273"/>
    </location>
</feature>
<dbReference type="KEGG" id="dgr:6562002"/>
<dbReference type="Gene3D" id="3.40.630.30">
    <property type="match status" value="2"/>
</dbReference>
<accession>B4JDK1</accession>
<dbReference type="PhylomeDB" id="B4JDK1"/>
<protein>
    <submittedName>
        <fullName evidence="2">GH11205</fullName>
    </submittedName>
</protein>
<evidence type="ECO:0000259" key="1">
    <source>
        <dbReference type="Pfam" id="PF08445"/>
    </source>
</evidence>
<dbReference type="InterPro" id="IPR053225">
    <property type="entry name" value="Acyl-CoA_N-acyltransferase"/>
</dbReference>
<dbReference type="AlphaFoldDB" id="B4JDK1"/>
<dbReference type="SUPFAM" id="SSF55729">
    <property type="entry name" value="Acyl-CoA N-acyltransferases (Nat)"/>
    <property type="match status" value="1"/>
</dbReference>
<evidence type="ECO:0000313" key="3">
    <source>
        <dbReference type="Proteomes" id="UP000001070"/>
    </source>
</evidence>
<dbReference type="Proteomes" id="UP000001070">
    <property type="component" value="Unassembled WGS sequence"/>
</dbReference>
<proteinExistence type="predicted"/>
<organism evidence="3">
    <name type="scientific">Drosophila grimshawi</name>
    <name type="common">Hawaiian fruit fly</name>
    <name type="synonym">Idiomyia grimshawi</name>
    <dbReference type="NCBI Taxonomy" id="7222"/>
    <lineage>
        <taxon>Eukaryota</taxon>
        <taxon>Metazoa</taxon>
        <taxon>Ecdysozoa</taxon>
        <taxon>Arthropoda</taxon>
        <taxon>Hexapoda</taxon>
        <taxon>Insecta</taxon>
        <taxon>Pterygota</taxon>
        <taxon>Neoptera</taxon>
        <taxon>Endopterygota</taxon>
        <taxon>Diptera</taxon>
        <taxon>Brachycera</taxon>
        <taxon>Muscomorpha</taxon>
        <taxon>Ephydroidea</taxon>
        <taxon>Drosophilidae</taxon>
        <taxon>Drosophila</taxon>
        <taxon>Hawaiian Drosophila</taxon>
    </lineage>
</organism>
<dbReference type="InParanoid" id="B4JDK1"/>
<gene>
    <name evidence="2" type="primary">Dgri\GH11205</name>
    <name evidence="2" type="ORF">Dgri_GH11205</name>
</gene>
<dbReference type="PANTHER" id="PTHR20958:SF10">
    <property type="entry name" value="GH05617P-RELATED"/>
    <property type="match status" value="1"/>
</dbReference>
<dbReference type="eggNOG" id="ENOG502RFRQ">
    <property type="taxonomic scope" value="Eukaryota"/>
</dbReference>
<dbReference type="PANTHER" id="PTHR20958">
    <property type="entry name" value="GLYCINE N-ACYLTRANSFERASE-LIKE PROTEIN"/>
    <property type="match status" value="1"/>
</dbReference>
<dbReference type="SMR" id="B4JDK1"/>
<dbReference type="HOGENOM" id="CLU_058697_0_1_1"/>